<evidence type="ECO:0000313" key="6">
    <source>
        <dbReference type="EMBL" id="TRX39511.1"/>
    </source>
</evidence>
<feature type="signal peptide" evidence="4">
    <location>
        <begin position="1"/>
        <end position="19"/>
    </location>
</feature>
<dbReference type="NCBIfam" id="TIGR04183">
    <property type="entry name" value="Por_Secre_tail"/>
    <property type="match status" value="1"/>
</dbReference>
<proteinExistence type="predicted"/>
<dbReference type="Gene3D" id="2.60.120.260">
    <property type="entry name" value="Galactose-binding domain-like"/>
    <property type="match status" value="1"/>
</dbReference>
<dbReference type="OrthoDB" id="9792152at2"/>
<dbReference type="InterPro" id="IPR024079">
    <property type="entry name" value="MetalloPept_cat_dom_sf"/>
</dbReference>
<dbReference type="Pfam" id="PF18962">
    <property type="entry name" value="Por_Secre_tail"/>
    <property type="match status" value="1"/>
</dbReference>
<name>A0A553E390_9FLAO</name>
<dbReference type="EMBL" id="VJZT01000008">
    <property type="protein sequence ID" value="TRX39511.1"/>
    <property type="molecule type" value="Genomic_DNA"/>
</dbReference>
<comment type="caution">
    <text evidence="6">The sequence shown here is derived from an EMBL/GenBank/DDBJ whole genome shotgun (WGS) entry which is preliminary data.</text>
</comment>
<evidence type="ECO:0000259" key="5">
    <source>
        <dbReference type="PROSITE" id="PS51829"/>
    </source>
</evidence>
<keyword evidence="2 4" id="KW-0732">Signal</keyword>
<dbReference type="InterPro" id="IPR002884">
    <property type="entry name" value="P_dom"/>
</dbReference>
<protein>
    <submittedName>
        <fullName evidence="6">T9SS type A sorting domain-containing protein</fullName>
    </submittedName>
</protein>
<evidence type="ECO:0000256" key="3">
    <source>
        <dbReference type="ARBA" id="ARBA00022801"/>
    </source>
</evidence>
<dbReference type="InterPro" id="IPR008979">
    <property type="entry name" value="Galactose-bd-like_sf"/>
</dbReference>
<evidence type="ECO:0000256" key="2">
    <source>
        <dbReference type="ARBA" id="ARBA00022729"/>
    </source>
</evidence>
<dbReference type="SUPFAM" id="SSF49785">
    <property type="entry name" value="Galactose-binding domain-like"/>
    <property type="match status" value="1"/>
</dbReference>
<reference evidence="6 7" key="1">
    <citation type="submission" date="2019-07" db="EMBL/GenBank/DDBJ databases">
        <title>Novel species of Flavobacterium.</title>
        <authorList>
            <person name="Liu Q."/>
            <person name="Xin Y.-H."/>
        </authorList>
    </citation>
    <scope>NUCLEOTIDE SEQUENCE [LARGE SCALE GENOMIC DNA]</scope>
    <source>
        <strain evidence="6 7">LB1R34</strain>
    </source>
</reference>
<sequence length="887" mass="94747">MNKVVLFIVFIGCSFGLQAQNNAIWKSVTRDPASVSARTDSKENPDVKLYFELDAVALETILEKTHTKTEKNSAVEVVIPNMKGVLERYLVRESSNFDAQLQAKYPEIRAYVGTGITDAKASLHFSLSPKGIQTMVLRADNATEFIELNENTTKQYILFDSKNRKTGTLPFTCKTEDKVISKNLFNKTVGTKANNKVFKTLKLALSCTGEYGVYHGGTVALALAAMNATMTRVNGIFNKDLAVKLVLVANNELVIYTDPATDPYTTVVKNAPAAWNDELETALNGAIGVGNYDIGHLFGATGGGGNADCIGCVCDTGKGRGYTSPSNGVPKGDTFDVDFVAHEMGHQLGANHTFSFDGTERSGVNVEPGSGSTIMAYAGITDYNVQNNSDDYFAYASILQIQNNLTNKACPVSVAINNGTTTVSAGADYTIPKGTAFKLTGTGGGTNVNSLSYCWEENDSALTADSGGANSITYSTKTDGSLFRSFKPNSSPVRYFPALSRVVAGQLSSTWESVPTVAKTLKFVLTVRDNAALGLGQTASDNAVVTVSGTVGPLTITSQNVANTTWAPSSSQTITWAVNNTKNLVGSANVNIKLSTDGGLTFPTVLVSNTPNDGAETIVVPTTTATNCRILIEPTANIYYAINSSPFSIGYAAVSSCDTYTFQAPFAIPESATYTTRTIVVPATTATIVDVNFNVDFTHSYMGDVQMEIVNPLGTTVKLFDRDCSSTNSSLSLKYDDLGGLISCNDAITQTIAPANPLSVFNGLNPSGTWTFRIRDAFVGDTGTLDAASVSICTKTYTLGDADFEINDFVLYPNPNKGNFTIQFNSTSNSGVKVQVTDLLGRTIYDNTFAGKSNFKEQIQLKNATTGIYVLTVLDGHRKVVKKIVVE</sequence>
<dbReference type="Pfam" id="PF13583">
    <property type="entry name" value="Reprolysin_4"/>
    <property type="match status" value="1"/>
</dbReference>
<dbReference type="GO" id="GO:0004252">
    <property type="term" value="F:serine-type endopeptidase activity"/>
    <property type="evidence" value="ECO:0007669"/>
    <property type="project" value="InterPro"/>
</dbReference>
<keyword evidence="3" id="KW-0378">Hydrolase</keyword>
<keyword evidence="7" id="KW-1185">Reference proteome</keyword>
<dbReference type="Gene3D" id="3.40.390.10">
    <property type="entry name" value="Collagenase (Catalytic Domain)"/>
    <property type="match status" value="1"/>
</dbReference>
<dbReference type="AlphaFoldDB" id="A0A553E390"/>
<keyword evidence="1" id="KW-0645">Protease</keyword>
<gene>
    <name evidence="6" type="ORF">FNW21_09480</name>
</gene>
<organism evidence="6 7">
    <name type="scientific">Flavobacterium restrictum</name>
    <dbReference type="NCBI Taxonomy" id="2594428"/>
    <lineage>
        <taxon>Bacteria</taxon>
        <taxon>Pseudomonadati</taxon>
        <taxon>Bacteroidota</taxon>
        <taxon>Flavobacteriia</taxon>
        <taxon>Flavobacteriales</taxon>
        <taxon>Flavobacteriaceae</taxon>
        <taxon>Flavobacterium</taxon>
    </lineage>
</organism>
<evidence type="ECO:0000256" key="1">
    <source>
        <dbReference type="ARBA" id="ARBA00022670"/>
    </source>
</evidence>
<accession>A0A553E390</accession>
<evidence type="ECO:0000256" key="4">
    <source>
        <dbReference type="SAM" id="SignalP"/>
    </source>
</evidence>
<dbReference type="GO" id="GO:0006508">
    <property type="term" value="P:proteolysis"/>
    <property type="evidence" value="ECO:0007669"/>
    <property type="project" value="UniProtKB-KW"/>
</dbReference>
<dbReference type="SUPFAM" id="SSF55486">
    <property type="entry name" value="Metalloproteases ('zincins'), catalytic domain"/>
    <property type="match status" value="1"/>
</dbReference>
<dbReference type="InterPro" id="IPR026444">
    <property type="entry name" value="Secre_tail"/>
</dbReference>
<dbReference type="Pfam" id="PF01483">
    <property type="entry name" value="P_proprotein"/>
    <property type="match status" value="1"/>
</dbReference>
<evidence type="ECO:0000313" key="7">
    <source>
        <dbReference type="Proteomes" id="UP000316371"/>
    </source>
</evidence>
<dbReference type="PROSITE" id="PS51829">
    <property type="entry name" value="P_HOMO_B"/>
    <property type="match status" value="1"/>
</dbReference>
<dbReference type="Proteomes" id="UP000316371">
    <property type="component" value="Unassembled WGS sequence"/>
</dbReference>
<feature type="domain" description="P/Homo B" evidence="5">
    <location>
        <begin position="644"/>
        <end position="804"/>
    </location>
</feature>
<feature type="chain" id="PRO_5022015529" evidence="4">
    <location>
        <begin position="20"/>
        <end position="887"/>
    </location>
</feature>
<dbReference type="GO" id="GO:0008237">
    <property type="term" value="F:metallopeptidase activity"/>
    <property type="evidence" value="ECO:0007669"/>
    <property type="project" value="InterPro"/>
</dbReference>
<dbReference type="RefSeq" id="WP_144256501.1">
    <property type="nucleotide sequence ID" value="NZ_VJZT01000008.1"/>
</dbReference>